<dbReference type="AlphaFoldDB" id="A0A9P3UV48"/>
<evidence type="ECO:0000313" key="3">
    <source>
        <dbReference type="EMBL" id="GLB81579.1"/>
    </source>
</evidence>
<gene>
    <name evidence="4" type="ORF">Mkiyose1413_02470</name>
    <name evidence="3" type="ORF">SRL2020028_08350</name>
</gene>
<feature type="signal peptide" evidence="2">
    <location>
        <begin position="1"/>
        <end position="25"/>
    </location>
</feature>
<dbReference type="Proteomes" id="UP001064782">
    <property type="component" value="Unassembled WGS sequence"/>
</dbReference>
<proteinExistence type="predicted"/>
<evidence type="ECO:0000256" key="1">
    <source>
        <dbReference type="SAM" id="MobiDB-lite"/>
    </source>
</evidence>
<keyword evidence="5" id="KW-1185">Reference proteome</keyword>
<feature type="region of interest" description="Disordered" evidence="1">
    <location>
        <begin position="53"/>
        <end position="75"/>
    </location>
</feature>
<sequence length="75" mass="7637">MIRKMIVAVAAAIASFALGVAPASADPAETHPNPFGSLGCDCPKIPTAKRPGLTTEFDRGIDSGLAGRVNSGQRS</sequence>
<keyword evidence="2" id="KW-0732">Signal</keyword>
<protein>
    <submittedName>
        <fullName evidence="4">Uncharacterized protein</fullName>
    </submittedName>
</protein>
<comment type="caution">
    <text evidence="4">The sequence shown here is derived from an EMBL/GenBank/DDBJ whole genome shotgun (WGS) entry which is preliminary data.</text>
</comment>
<organism evidence="4 5">
    <name type="scientific">Mycobacterium kiyosense</name>
    <dbReference type="NCBI Taxonomy" id="2871094"/>
    <lineage>
        <taxon>Bacteria</taxon>
        <taxon>Bacillati</taxon>
        <taxon>Actinomycetota</taxon>
        <taxon>Actinomycetes</taxon>
        <taxon>Mycobacteriales</taxon>
        <taxon>Mycobacteriaceae</taxon>
        <taxon>Mycobacterium</taxon>
    </lineage>
</organism>
<evidence type="ECO:0000256" key="2">
    <source>
        <dbReference type="SAM" id="SignalP"/>
    </source>
</evidence>
<name>A0A9P3UV48_9MYCO</name>
<evidence type="ECO:0000313" key="5">
    <source>
        <dbReference type="Proteomes" id="UP001064782"/>
    </source>
</evidence>
<accession>A0A9P3UV48</accession>
<dbReference type="EMBL" id="BRXE01000004">
    <property type="protein sequence ID" value="GLB81579.1"/>
    <property type="molecule type" value="Genomic_DNA"/>
</dbReference>
<dbReference type="RefSeq" id="WP_236983564.1">
    <property type="nucleotide sequence ID" value="NZ_BRXE01000004.1"/>
</dbReference>
<reference evidence="4" key="1">
    <citation type="submission" date="2022-08" db="EMBL/GenBank/DDBJ databases">
        <title>Mycobacterium kiyosense sp. nov., scotochromogenic slow-glowing species isolated from respiratory specimens.</title>
        <authorList>
            <person name="Fukano H."/>
            <person name="Kazumi Y."/>
            <person name="Sakagami N."/>
            <person name="Ato M."/>
            <person name="Mitarai S."/>
            <person name="Hoshino Y."/>
        </authorList>
    </citation>
    <scope>NUCLEOTIDE SEQUENCE</scope>
    <source>
        <strain evidence="4">1413</strain>
        <strain evidence="3">SRL2020-028</strain>
    </source>
</reference>
<evidence type="ECO:0000313" key="4">
    <source>
        <dbReference type="EMBL" id="GLD28364.1"/>
    </source>
</evidence>
<feature type="chain" id="PRO_5040476556" evidence="2">
    <location>
        <begin position="26"/>
        <end position="75"/>
    </location>
</feature>
<dbReference type="Proteomes" id="UP001165663">
    <property type="component" value="Unassembled WGS sequence"/>
</dbReference>
<dbReference type="EMBL" id="BRZI01000001">
    <property type="protein sequence ID" value="GLD28364.1"/>
    <property type="molecule type" value="Genomic_DNA"/>
</dbReference>